<evidence type="ECO:0000313" key="2">
    <source>
        <dbReference type="EMBL" id="KKL23199.1"/>
    </source>
</evidence>
<dbReference type="Pfam" id="PF13847">
    <property type="entry name" value="Methyltransf_31"/>
    <property type="match status" value="1"/>
</dbReference>
<organism evidence="2">
    <name type="scientific">marine sediment metagenome</name>
    <dbReference type="NCBI Taxonomy" id="412755"/>
    <lineage>
        <taxon>unclassified sequences</taxon>
        <taxon>metagenomes</taxon>
        <taxon>ecological metagenomes</taxon>
    </lineage>
</organism>
<evidence type="ECO:0000259" key="1">
    <source>
        <dbReference type="Pfam" id="PF13847"/>
    </source>
</evidence>
<dbReference type="InterPro" id="IPR025714">
    <property type="entry name" value="Methyltranfer_dom"/>
</dbReference>
<protein>
    <recommendedName>
        <fullName evidence="1">Methyltransferase domain-containing protein</fullName>
    </recommendedName>
</protein>
<reference evidence="2" key="1">
    <citation type="journal article" date="2015" name="Nature">
        <title>Complex archaea that bridge the gap between prokaryotes and eukaryotes.</title>
        <authorList>
            <person name="Spang A."/>
            <person name="Saw J.H."/>
            <person name="Jorgensen S.L."/>
            <person name="Zaremba-Niedzwiedzka K."/>
            <person name="Martijn J."/>
            <person name="Lind A.E."/>
            <person name="van Eijk R."/>
            <person name="Schleper C."/>
            <person name="Guy L."/>
            <person name="Ettema T.J."/>
        </authorList>
    </citation>
    <scope>NUCLEOTIDE SEQUENCE</scope>
</reference>
<dbReference type="EMBL" id="LAZR01037064">
    <property type="protein sequence ID" value="KKL23199.1"/>
    <property type="molecule type" value="Genomic_DNA"/>
</dbReference>
<dbReference type="InterPro" id="IPR029063">
    <property type="entry name" value="SAM-dependent_MTases_sf"/>
</dbReference>
<proteinExistence type="predicted"/>
<dbReference type="AlphaFoldDB" id="A0A0F9BMW6"/>
<dbReference type="Gene3D" id="3.40.50.150">
    <property type="entry name" value="Vaccinia Virus protein VP39"/>
    <property type="match status" value="1"/>
</dbReference>
<gene>
    <name evidence="2" type="ORF">LCGC14_2427800</name>
</gene>
<name>A0A0F9BMW6_9ZZZZ</name>
<feature type="domain" description="Methyltransferase" evidence="1">
    <location>
        <begin position="37"/>
        <end position="138"/>
    </location>
</feature>
<dbReference type="SUPFAM" id="SSF53335">
    <property type="entry name" value="S-adenosyl-L-methionine-dependent methyltransferases"/>
    <property type="match status" value="1"/>
</dbReference>
<dbReference type="CDD" id="cd02440">
    <property type="entry name" value="AdoMet_MTases"/>
    <property type="match status" value="1"/>
</dbReference>
<accession>A0A0F9BMW6</accession>
<sequence length="256" mass="29962">MKKRTHHEKLITLFNRNSFNDDIVEFYKDRIKKLGVDLSILDLGAGSGFVSKKLNELDCVKSIVAYDRDLDSLRELDDKQYLKINKCCEGNQKKLPFDRGKFDVIICRFASQSLKDIYRVLSSDGIFLYSDPVLTNLSKLVLNPIYKIREDSFHGYMSYIETIDILESVGFIPYLLRPYKFRYDSFQTFLNGIEDGFENSCEHTKEFSTILKSKIEHAWRQLDIEVSRDMDLDNENLTFTYNMLDIASTKFKKRDA</sequence>
<comment type="caution">
    <text evidence="2">The sequence shown here is derived from an EMBL/GenBank/DDBJ whole genome shotgun (WGS) entry which is preliminary data.</text>
</comment>